<reference evidence="1 2" key="1">
    <citation type="submission" date="2018-05" db="EMBL/GenBank/DDBJ databases">
        <title>Complete genome sequence of Flagellimonas aquimarina ECD12 isolated from seaweed Ecklonia cava.</title>
        <authorList>
            <person name="Choi S."/>
            <person name="Seong C."/>
        </authorList>
    </citation>
    <scope>NUCLEOTIDE SEQUENCE [LARGE SCALE GENOMIC DNA]</scope>
    <source>
        <strain evidence="1 2">ECD12</strain>
    </source>
</reference>
<name>A0A316KYF6_9FLAO</name>
<comment type="caution">
    <text evidence="1">The sequence shown here is derived from an EMBL/GenBank/DDBJ whole genome shotgun (WGS) entry which is preliminary data.</text>
</comment>
<dbReference type="OrthoDB" id="708590at2"/>
<organism evidence="1 2">
    <name type="scientific">Flagellimonas aquimarina</name>
    <dbReference type="NCBI Taxonomy" id="2201895"/>
    <lineage>
        <taxon>Bacteria</taxon>
        <taxon>Pseudomonadati</taxon>
        <taxon>Bacteroidota</taxon>
        <taxon>Flavobacteriia</taxon>
        <taxon>Flavobacteriales</taxon>
        <taxon>Flavobacteriaceae</taxon>
        <taxon>Flagellimonas</taxon>
    </lineage>
</organism>
<dbReference type="EMBL" id="QGEG01000003">
    <property type="protein sequence ID" value="PWL37845.1"/>
    <property type="molecule type" value="Genomic_DNA"/>
</dbReference>
<protein>
    <recommendedName>
        <fullName evidence="3">Lipocalin-like domain-containing protein</fullName>
    </recommendedName>
</protein>
<evidence type="ECO:0000313" key="2">
    <source>
        <dbReference type="Proteomes" id="UP000245762"/>
    </source>
</evidence>
<keyword evidence="2" id="KW-1185">Reference proteome</keyword>
<dbReference type="AlphaFoldDB" id="A0A316KYF6"/>
<evidence type="ECO:0000313" key="1">
    <source>
        <dbReference type="EMBL" id="PWL37845.1"/>
    </source>
</evidence>
<accession>A0A316KYF6</accession>
<sequence>MKFKSILFVGFFICILSCGNSDDNFLTTLEGEYEGTFTVEYQNDQTFSNPVEVSFGGGEFSSSTGPNRFPAGGSGAYEVENNTIQFTDKNIWTADFDWNLILNGTYNYTINENTLTLSANKNDVGVYKYVLKKK</sequence>
<evidence type="ECO:0008006" key="3">
    <source>
        <dbReference type="Google" id="ProtNLM"/>
    </source>
</evidence>
<proteinExistence type="predicted"/>
<gene>
    <name evidence="1" type="ORF">DKG77_13830</name>
</gene>
<dbReference type="RefSeq" id="WP_109664128.1">
    <property type="nucleotide sequence ID" value="NZ_QGEG01000003.1"/>
</dbReference>
<dbReference type="Proteomes" id="UP000245762">
    <property type="component" value="Unassembled WGS sequence"/>
</dbReference>